<evidence type="ECO:0000259" key="4">
    <source>
        <dbReference type="Pfam" id="PF18201"/>
    </source>
</evidence>
<dbReference type="AlphaFoldDB" id="A0A8J6EA84"/>
<dbReference type="CDD" id="cd06464">
    <property type="entry name" value="ACD_sHsps-like"/>
    <property type="match status" value="1"/>
</dbReference>
<evidence type="ECO:0000313" key="6">
    <source>
        <dbReference type="Proteomes" id="UP000770717"/>
    </source>
</evidence>
<reference evidence="5" key="1">
    <citation type="thesis" date="2020" institute="ProQuest LLC" country="789 East Eisenhower Parkway, Ann Arbor, MI, USA">
        <title>Comparative Genomics and Chromosome Evolution.</title>
        <authorList>
            <person name="Mudd A.B."/>
        </authorList>
    </citation>
    <scope>NUCLEOTIDE SEQUENCE</scope>
    <source>
        <strain evidence="5">HN-11 Male</strain>
        <tissue evidence="5">Kidney and liver</tissue>
    </source>
</reference>
<dbReference type="InterPro" id="IPR012981">
    <property type="entry name" value="PIH1_N"/>
</dbReference>
<dbReference type="EMBL" id="WNTK01002328">
    <property type="protein sequence ID" value="KAG9466137.1"/>
    <property type="molecule type" value="Genomic_DNA"/>
</dbReference>
<dbReference type="InterPro" id="IPR050734">
    <property type="entry name" value="PIH1/Kintoun_subfamily"/>
</dbReference>
<name>A0A8J6EA84_ELECQ</name>
<comment type="caution">
    <text evidence="5">The sequence shown here is derived from an EMBL/GenBank/DDBJ whole genome shotgun (WGS) entry which is preliminary data.</text>
</comment>
<comment type="similarity">
    <text evidence="1">Belongs to the PIH1 family.</text>
</comment>
<feature type="domain" description="PIH1 N-terminal" evidence="3">
    <location>
        <begin position="42"/>
        <end position="160"/>
    </location>
</feature>
<dbReference type="GO" id="GO:0097255">
    <property type="term" value="C:R2TP complex"/>
    <property type="evidence" value="ECO:0007669"/>
    <property type="project" value="TreeGrafter"/>
</dbReference>
<dbReference type="PANTHER" id="PTHR22997">
    <property type="entry name" value="PIH1 DOMAIN-CONTAINING PROTEIN 1"/>
    <property type="match status" value="1"/>
</dbReference>
<feature type="domain" description="PIH1D1/2/3 CS-like" evidence="4">
    <location>
        <begin position="247"/>
        <end position="319"/>
    </location>
</feature>
<evidence type="ECO:0000256" key="1">
    <source>
        <dbReference type="ARBA" id="ARBA00008511"/>
    </source>
</evidence>
<dbReference type="Pfam" id="PF08190">
    <property type="entry name" value="PIH1"/>
    <property type="match status" value="1"/>
</dbReference>
<evidence type="ECO:0000313" key="5">
    <source>
        <dbReference type="EMBL" id="KAG9466137.1"/>
    </source>
</evidence>
<gene>
    <name evidence="5" type="ORF">GDO78_017155</name>
</gene>
<dbReference type="GO" id="GO:1990904">
    <property type="term" value="C:ribonucleoprotein complex"/>
    <property type="evidence" value="ECO:0007669"/>
    <property type="project" value="TreeGrafter"/>
</dbReference>
<dbReference type="InterPro" id="IPR041442">
    <property type="entry name" value="PIH1D1/2/3_CS-like"/>
</dbReference>
<protein>
    <recommendedName>
        <fullName evidence="2">PIH1 domain-containing protein 2</fullName>
    </recommendedName>
</protein>
<dbReference type="Proteomes" id="UP000770717">
    <property type="component" value="Unassembled WGS sequence"/>
</dbReference>
<dbReference type="GO" id="GO:0000492">
    <property type="term" value="P:box C/D snoRNP assembly"/>
    <property type="evidence" value="ECO:0007669"/>
    <property type="project" value="TreeGrafter"/>
</dbReference>
<evidence type="ECO:0000259" key="3">
    <source>
        <dbReference type="Pfam" id="PF08190"/>
    </source>
</evidence>
<dbReference type="GO" id="GO:0005737">
    <property type="term" value="C:cytoplasm"/>
    <property type="evidence" value="ECO:0007669"/>
    <property type="project" value="TreeGrafter"/>
</dbReference>
<accession>A0A8J6EA84</accession>
<dbReference type="GO" id="GO:0006364">
    <property type="term" value="P:rRNA processing"/>
    <property type="evidence" value="ECO:0007669"/>
    <property type="project" value="TreeGrafter"/>
</dbReference>
<sequence length="319" mass="35878">MNTEIPPNQLLSQVNQFWSLLDDMAESSPQSYQKFIQRHLEEGREFMSPPDPHLCLQTKILDPEERMLFINICGWKRVPSPESDGHPVPLIAGKLKDTSDGAVISIAYSPEVLAKADKDPTEQDQLIRLAMKYIEQHHKVPLCHSYRVAPFNLKGTIQQMRNALQATGVKPEKTKEKTQDDPDRSLLEQLKNMAVKGEDKEEPKKPLEITNKTKPKVGLIEVISSTELNEEEPLPSPQHELSVMKDDSGNPQTIILMAQLQGVCSISSCDLNVSKDDLMLEVPGKYRLHLDLPELVNEETVTAKYHKANGTLTVTMTVL</sequence>
<organism evidence="5 6">
    <name type="scientific">Eleutherodactylus coqui</name>
    <name type="common">Puerto Rican coqui</name>
    <dbReference type="NCBI Taxonomy" id="57060"/>
    <lineage>
        <taxon>Eukaryota</taxon>
        <taxon>Metazoa</taxon>
        <taxon>Chordata</taxon>
        <taxon>Craniata</taxon>
        <taxon>Vertebrata</taxon>
        <taxon>Euteleostomi</taxon>
        <taxon>Amphibia</taxon>
        <taxon>Batrachia</taxon>
        <taxon>Anura</taxon>
        <taxon>Neobatrachia</taxon>
        <taxon>Hyloidea</taxon>
        <taxon>Eleutherodactylidae</taxon>
        <taxon>Eleutherodactylinae</taxon>
        <taxon>Eleutherodactylus</taxon>
        <taxon>Eleutherodactylus</taxon>
    </lineage>
</organism>
<keyword evidence="6" id="KW-1185">Reference proteome</keyword>
<evidence type="ECO:0000256" key="2">
    <source>
        <dbReference type="ARBA" id="ARBA00040541"/>
    </source>
</evidence>
<proteinExistence type="inferred from homology"/>
<dbReference type="PANTHER" id="PTHR22997:SF6">
    <property type="entry name" value="PIH1 DOMAIN-CONTAINING PROTEIN 2"/>
    <property type="match status" value="1"/>
</dbReference>
<dbReference type="Pfam" id="PF18201">
    <property type="entry name" value="PIH1_CS"/>
    <property type="match status" value="1"/>
</dbReference>
<dbReference type="OrthoDB" id="545063at2759"/>